<evidence type="ECO:0000256" key="1">
    <source>
        <dbReference type="SAM" id="MobiDB-lite"/>
    </source>
</evidence>
<name>A0A367M6W5_PSEAI</name>
<feature type="region of interest" description="Disordered" evidence="1">
    <location>
        <begin position="1"/>
        <end position="23"/>
    </location>
</feature>
<sequence>MPVRYNTMNPVEPNGSSDFRDAHDNTGNLDLAMNGAALAWTDRLGRSKKSWAGIEDQVNAWLDSQGFEPGFLVYVDGSPLTVDRPTQLIQRGDNIYSVKRPASFPV</sequence>
<evidence type="ECO:0000313" key="3">
    <source>
        <dbReference type="Proteomes" id="UP000253594"/>
    </source>
</evidence>
<dbReference type="AlphaFoldDB" id="A0A367M6W5"/>
<accession>A0A367M6W5</accession>
<comment type="caution">
    <text evidence="2">The sequence shown here is derived from an EMBL/GenBank/DDBJ whole genome shotgun (WGS) entry which is preliminary data.</text>
</comment>
<organism evidence="2 3">
    <name type="scientific">Pseudomonas aeruginosa</name>
    <dbReference type="NCBI Taxonomy" id="287"/>
    <lineage>
        <taxon>Bacteria</taxon>
        <taxon>Pseudomonadati</taxon>
        <taxon>Pseudomonadota</taxon>
        <taxon>Gammaproteobacteria</taxon>
        <taxon>Pseudomonadales</taxon>
        <taxon>Pseudomonadaceae</taxon>
        <taxon>Pseudomonas</taxon>
    </lineage>
</organism>
<proteinExistence type="predicted"/>
<dbReference type="EMBL" id="QORE01000704">
    <property type="protein sequence ID" value="RCI73129.1"/>
    <property type="molecule type" value="Genomic_DNA"/>
</dbReference>
<dbReference type="Proteomes" id="UP000253594">
    <property type="component" value="Unassembled WGS sequence"/>
</dbReference>
<reference evidence="2 3" key="1">
    <citation type="submission" date="2018-07" db="EMBL/GenBank/DDBJ databases">
        <title>Mechanisms of high-level aminoglycoside resistance among Gram-negative pathogens in Brazil.</title>
        <authorList>
            <person name="Ballaben A.S."/>
            <person name="Darini A.L.C."/>
            <person name="Doi Y."/>
        </authorList>
    </citation>
    <scope>NUCLEOTIDE SEQUENCE [LARGE SCALE GENOMIC DNA]</scope>
    <source>
        <strain evidence="2 3">B2-305</strain>
    </source>
</reference>
<gene>
    <name evidence="2" type="ORF">DT376_19980</name>
</gene>
<feature type="non-terminal residue" evidence="2">
    <location>
        <position position="106"/>
    </location>
</feature>
<protein>
    <submittedName>
        <fullName evidence="2">Uncharacterized protein</fullName>
    </submittedName>
</protein>
<evidence type="ECO:0000313" key="2">
    <source>
        <dbReference type="EMBL" id="RCI73129.1"/>
    </source>
</evidence>
<feature type="compositionally biased region" description="Polar residues" evidence="1">
    <location>
        <begin position="1"/>
        <end position="17"/>
    </location>
</feature>